<comment type="caution">
    <text evidence="4">The sequence shown here is derived from an EMBL/GenBank/DDBJ whole genome shotgun (WGS) entry which is preliminary data.</text>
</comment>
<gene>
    <name evidence="4" type="ORF">ICL16_40795</name>
</gene>
<keyword evidence="2" id="KW-0547">Nucleotide-binding</keyword>
<dbReference type="GO" id="GO:0005524">
    <property type="term" value="F:ATP binding"/>
    <property type="evidence" value="ECO:0007669"/>
    <property type="project" value="UniProtKB-KW"/>
</dbReference>
<dbReference type="PROSITE" id="PS51459">
    <property type="entry name" value="FIDO"/>
    <property type="match status" value="1"/>
</dbReference>
<feature type="binding site" evidence="2">
    <location>
        <begin position="238"/>
        <end position="239"/>
    </location>
    <ligand>
        <name>ATP</name>
        <dbReference type="ChEBI" id="CHEBI:30616"/>
    </ligand>
</feature>
<evidence type="ECO:0000256" key="2">
    <source>
        <dbReference type="PIRSR" id="PIRSR640198-2"/>
    </source>
</evidence>
<evidence type="ECO:0000256" key="1">
    <source>
        <dbReference type="PIRSR" id="PIRSR640198-1"/>
    </source>
</evidence>
<dbReference type="Proteomes" id="UP000629098">
    <property type="component" value="Unassembled WGS sequence"/>
</dbReference>
<feature type="active site" evidence="1">
    <location>
        <position position="196"/>
    </location>
</feature>
<dbReference type="EMBL" id="JACXAE010000124">
    <property type="protein sequence ID" value="MBD2778215.1"/>
    <property type="molecule type" value="Genomic_DNA"/>
</dbReference>
<sequence>MQSFETGYIERQPITQNLLRTIRLIGEYKGKQELFKEQSPQILETLQQAAIIQSTESSNRIEGVEAPLERIKALVAQKTTPMNRSEQEIAGYRDVLNTIHANYASIPFSTSVVLQLHRDLYQFLPTDGGRWKLSDNNITETRPDGTTVVRFETVSAFLTASAMTQLHERFNVMLRADEVEPLLLIPTYVLDFLCIHPFRDGNGRMARLLTLLLLYQAGYEVGRYISLEKIVERTNESYYDTLYQSSVGWHEGQHTLVPWWEYFFGVILSAYREFEQRVGLITVSRGAKREIVFDVVARLPNQFQYADVERACPGVSRPTINRVLALMRDSGRIRCIKPGRDAIWEKT</sequence>
<keyword evidence="5" id="KW-1185">Reference proteome</keyword>
<evidence type="ECO:0000259" key="3">
    <source>
        <dbReference type="PROSITE" id="PS51459"/>
    </source>
</evidence>
<dbReference type="PANTHER" id="PTHR13504">
    <property type="entry name" value="FIDO DOMAIN-CONTAINING PROTEIN DDB_G0283145"/>
    <property type="match status" value="1"/>
</dbReference>
<organism evidence="4 5">
    <name type="scientific">Iningainema tapete BLCC-T55</name>
    <dbReference type="NCBI Taxonomy" id="2748662"/>
    <lineage>
        <taxon>Bacteria</taxon>
        <taxon>Bacillati</taxon>
        <taxon>Cyanobacteriota</taxon>
        <taxon>Cyanophyceae</taxon>
        <taxon>Nostocales</taxon>
        <taxon>Scytonemataceae</taxon>
        <taxon>Iningainema tapete</taxon>
    </lineage>
</organism>
<protein>
    <submittedName>
        <fullName evidence="4">Fic family protein</fullName>
    </submittedName>
</protein>
<dbReference type="RefSeq" id="WP_190837628.1">
    <property type="nucleotide sequence ID" value="NZ_CAWPPI010000124.1"/>
</dbReference>
<dbReference type="Gene3D" id="1.10.3290.10">
    <property type="entry name" value="Fido-like domain"/>
    <property type="match status" value="1"/>
</dbReference>
<proteinExistence type="predicted"/>
<dbReference type="Pfam" id="PF02661">
    <property type="entry name" value="Fic"/>
    <property type="match status" value="1"/>
</dbReference>
<dbReference type="InterPro" id="IPR036597">
    <property type="entry name" value="Fido-like_dom_sf"/>
</dbReference>
<dbReference type="PANTHER" id="PTHR13504:SF38">
    <property type="entry name" value="FIDO DOMAIN-CONTAINING PROTEIN"/>
    <property type="match status" value="1"/>
</dbReference>
<reference evidence="4" key="1">
    <citation type="submission" date="2020-09" db="EMBL/GenBank/DDBJ databases">
        <title>Iningainema tapete sp. nov. (Scytonemataceae, Cyanobacteria) from greenhouses in central Florida (USA) produces two types of nodularin with biosynthetic potential for microcystin-LR and anabaenopeptins.</title>
        <authorList>
            <person name="Berthold D.E."/>
            <person name="Lefler F.W."/>
            <person name="Huang I.-S."/>
            <person name="Abdulla H."/>
            <person name="Zimba P.V."/>
            <person name="Laughinghouse H.D. IV."/>
        </authorList>
    </citation>
    <scope>NUCLEOTIDE SEQUENCE</scope>
    <source>
        <strain evidence="4">BLCCT55</strain>
    </source>
</reference>
<name>A0A8J7CHW0_9CYAN</name>
<feature type="binding site" evidence="2">
    <location>
        <begin position="200"/>
        <end position="207"/>
    </location>
    <ligand>
        <name>ATP</name>
        <dbReference type="ChEBI" id="CHEBI:30616"/>
    </ligand>
</feature>
<feature type="domain" description="Fido" evidence="3">
    <location>
        <begin position="108"/>
        <end position="265"/>
    </location>
</feature>
<dbReference type="SUPFAM" id="SSF140931">
    <property type="entry name" value="Fic-like"/>
    <property type="match status" value="1"/>
</dbReference>
<dbReference type="AlphaFoldDB" id="A0A8J7CHW0"/>
<accession>A0A8J7CHW0</accession>
<keyword evidence="2" id="KW-0067">ATP-binding</keyword>
<evidence type="ECO:0000313" key="5">
    <source>
        <dbReference type="Proteomes" id="UP000629098"/>
    </source>
</evidence>
<evidence type="ECO:0000313" key="4">
    <source>
        <dbReference type="EMBL" id="MBD2778215.1"/>
    </source>
</evidence>
<dbReference type="InterPro" id="IPR003812">
    <property type="entry name" value="Fido"/>
</dbReference>
<dbReference type="InterPro" id="IPR040198">
    <property type="entry name" value="Fido_containing"/>
</dbReference>